<evidence type="ECO:0000256" key="9">
    <source>
        <dbReference type="SAM" id="Phobius"/>
    </source>
</evidence>
<dbReference type="Gene3D" id="1.10.1760.20">
    <property type="match status" value="1"/>
</dbReference>
<evidence type="ECO:0000256" key="2">
    <source>
        <dbReference type="ARBA" id="ARBA00010692"/>
    </source>
</evidence>
<dbReference type="EMBL" id="CP003137">
    <property type="protein sequence ID" value="AEV94445.1"/>
    <property type="molecule type" value="Genomic_DNA"/>
</dbReference>
<evidence type="ECO:0000313" key="11">
    <source>
        <dbReference type="Proteomes" id="UP000005444"/>
    </source>
</evidence>
<keyword evidence="3 8" id="KW-0813">Transport</keyword>
<dbReference type="KEGG" id="pce:PECL_117"/>
<keyword evidence="7 8" id="KW-0472">Membrane</keyword>
<dbReference type="eggNOG" id="COG1268">
    <property type="taxonomic scope" value="Bacteria"/>
</dbReference>
<comment type="subcellular location">
    <subcellularLocation>
        <location evidence="1 8">Cell membrane</location>
        <topology evidence="1 8">Multi-pass membrane protein</topology>
    </subcellularLocation>
</comment>
<organism evidence="10 11">
    <name type="scientific">Pediococcus claussenii (strain ATCC BAA-344 / DSM 14800 / JCM 18046 / KCTC 3811 / LMG 21948 / P06)</name>
    <dbReference type="NCBI Taxonomy" id="701521"/>
    <lineage>
        <taxon>Bacteria</taxon>
        <taxon>Bacillati</taxon>
        <taxon>Bacillota</taxon>
        <taxon>Bacilli</taxon>
        <taxon>Lactobacillales</taxon>
        <taxon>Lactobacillaceae</taxon>
        <taxon>Pediococcus</taxon>
    </lineage>
</organism>
<protein>
    <recommendedName>
        <fullName evidence="8">Biotin transporter</fullName>
    </recommendedName>
</protein>
<dbReference type="PIRSF" id="PIRSF016661">
    <property type="entry name" value="BioY"/>
    <property type="match status" value="1"/>
</dbReference>
<sequence>MGERSKGTQLLMQSALMLTIIIVLGFIPPISLGFIPVPVVLQNLGIMLAGVLLPFSYSLLTVGGFLALGLVGVPVLAGMRGGFPIFMGPTGGFLVGYLAAAIILPLVFKNQQKSLIINIIKMFLAGIIPMYAFGIIGMALNMHITLIHAFELNMVFLPVDLCKSLLAVLVYERIRIGSFVKSI</sequence>
<feature type="transmembrane region" description="Helical" evidence="9">
    <location>
        <begin position="7"/>
        <end position="27"/>
    </location>
</feature>
<feature type="transmembrane region" description="Helical" evidence="9">
    <location>
        <begin position="59"/>
        <end position="79"/>
    </location>
</feature>
<name>G8PER5_PEDCP</name>
<evidence type="ECO:0000256" key="4">
    <source>
        <dbReference type="ARBA" id="ARBA00022475"/>
    </source>
</evidence>
<dbReference type="PATRIC" id="fig|701521.8.peg.108"/>
<dbReference type="Pfam" id="PF02632">
    <property type="entry name" value="BioY"/>
    <property type="match status" value="1"/>
</dbReference>
<evidence type="ECO:0000256" key="3">
    <source>
        <dbReference type="ARBA" id="ARBA00022448"/>
    </source>
</evidence>
<dbReference type="InterPro" id="IPR003784">
    <property type="entry name" value="BioY"/>
</dbReference>
<dbReference type="Proteomes" id="UP000005444">
    <property type="component" value="Chromosome"/>
</dbReference>
<dbReference type="STRING" id="701521.PECL_117"/>
<evidence type="ECO:0000256" key="6">
    <source>
        <dbReference type="ARBA" id="ARBA00022989"/>
    </source>
</evidence>
<feature type="transmembrane region" description="Helical" evidence="9">
    <location>
        <begin position="115"/>
        <end position="140"/>
    </location>
</feature>
<evidence type="ECO:0000256" key="8">
    <source>
        <dbReference type="PIRNR" id="PIRNR016661"/>
    </source>
</evidence>
<evidence type="ECO:0000256" key="5">
    <source>
        <dbReference type="ARBA" id="ARBA00022692"/>
    </source>
</evidence>
<evidence type="ECO:0000256" key="1">
    <source>
        <dbReference type="ARBA" id="ARBA00004651"/>
    </source>
</evidence>
<keyword evidence="4 8" id="KW-1003">Cell membrane</keyword>
<evidence type="ECO:0000313" key="10">
    <source>
        <dbReference type="EMBL" id="AEV94445.1"/>
    </source>
</evidence>
<gene>
    <name evidence="10" type="ordered locus">PECL_117</name>
</gene>
<evidence type="ECO:0000256" key="7">
    <source>
        <dbReference type="ARBA" id="ARBA00023136"/>
    </source>
</evidence>
<dbReference type="PANTHER" id="PTHR34295:SF4">
    <property type="entry name" value="BIOTIN TRANSPORTER BIOY-RELATED"/>
    <property type="match status" value="1"/>
</dbReference>
<feature type="transmembrane region" description="Helical" evidence="9">
    <location>
        <begin position="152"/>
        <end position="171"/>
    </location>
</feature>
<dbReference type="RefSeq" id="WP_014214643.1">
    <property type="nucleotide sequence ID" value="NC_016605.1"/>
</dbReference>
<dbReference type="GO" id="GO:0005886">
    <property type="term" value="C:plasma membrane"/>
    <property type="evidence" value="ECO:0007669"/>
    <property type="project" value="UniProtKB-SubCell"/>
</dbReference>
<dbReference type="HOGENOM" id="CLU_077931_0_1_9"/>
<dbReference type="AlphaFoldDB" id="G8PER5"/>
<reference evidence="10 11" key="1">
    <citation type="journal article" date="2012" name="J. Bacteriol.">
        <title>Complete Genome Sequence of the Beer Spoilage Organism Pediococcus claussenii ATCC BAA-344T.</title>
        <authorList>
            <person name="Pittet V."/>
            <person name="Abegunde T."/>
            <person name="Marfleet T."/>
            <person name="Haakensen M."/>
            <person name="Morrow K."/>
            <person name="Jayaprakash T."/>
            <person name="Schroeder K."/>
            <person name="Trost B."/>
            <person name="Byrns S."/>
            <person name="Bergsveinson J."/>
            <person name="Kusalik A."/>
            <person name="Ziola B."/>
        </authorList>
    </citation>
    <scope>NUCLEOTIDE SEQUENCE [LARGE SCALE GENOMIC DNA]</scope>
    <source>
        <strain evidence="10 11">ATCC BAA-344</strain>
    </source>
</reference>
<comment type="similarity">
    <text evidence="2 8">Belongs to the BioY family.</text>
</comment>
<dbReference type="PANTHER" id="PTHR34295">
    <property type="entry name" value="BIOTIN TRANSPORTER BIOY"/>
    <property type="match status" value="1"/>
</dbReference>
<keyword evidence="5 9" id="KW-0812">Transmembrane</keyword>
<keyword evidence="11" id="KW-1185">Reference proteome</keyword>
<accession>G8PER5</accession>
<feature type="transmembrane region" description="Helical" evidence="9">
    <location>
        <begin position="85"/>
        <end position="108"/>
    </location>
</feature>
<keyword evidence="6 9" id="KW-1133">Transmembrane helix</keyword>
<dbReference type="GO" id="GO:0015225">
    <property type="term" value="F:biotin transmembrane transporter activity"/>
    <property type="evidence" value="ECO:0007669"/>
    <property type="project" value="UniProtKB-UniRule"/>
</dbReference>
<proteinExistence type="inferred from homology"/>